<dbReference type="Pfam" id="PF13635">
    <property type="entry name" value="DUF4143"/>
    <property type="match status" value="1"/>
</dbReference>
<evidence type="ECO:0000313" key="3">
    <source>
        <dbReference type="Proteomes" id="UP000198748"/>
    </source>
</evidence>
<name>A0A1G7ESI7_9BACT</name>
<reference evidence="3" key="1">
    <citation type="submission" date="2016-10" db="EMBL/GenBank/DDBJ databases">
        <authorList>
            <person name="Varghese N."/>
            <person name="Submissions S."/>
        </authorList>
    </citation>
    <scope>NUCLEOTIDE SEQUENCE [LARGE SCALE GENOMIC DNA]</scope>
    <source>
        <strain evidence="3">DSM 25329</strain>
    </source>
</reference>
<accession>A0A1G7ESI7</accession>
<dbReference type="PANTHER" id="PTHR43566:SF2">
    <property type="entry name" value="DUF4143 DOMAIN-CONTAINING PROTEIN"/>
    <property type="match status" value="1"/>
</dbReference>
<dbReference type="CDD" id="cd00009">
    <property type="entry name" value="AAA"/>
    <property type="match status" value="1"/>
</dbReference>
<dbReference type="Proteomes" id="UP000198748">
    <property type="component" value="Unassembled WGS sequence"/>
</dbReference>
<keyword evidence="3" id="KW-1185">Reference proteome</keyword>
<dbReference type="Gene3D" id="3.40.50.300">
    <property type="entry name" value="P-loop containing nucleotide triphosphate hydrolases"/>
    <property type="match status" value="1"/>
</dbReference>
<protein>
    <recommendedName>
        <fullName evidence="1">AAA+ ATPase domain-containing protein</fullName>
    </recommendedName>
</protein>
<dbReference type="Pfam" id="PF13173">
    <property type="entry name" value="AAA_14"/>
    <property type="match status" value="1"/>
</dbReference>
<dbReference type="InterPro" id="IPR041682">
    <property type="entry name" value="AAA_14"/>
</dbReference>
<dbReference type="EMBL" id="FNAN01000006">
    <property type="protein sequence ID" value="SDE66579.1"/>
    <property type="molecule type" value="Genomic_DNA"/>
</dbReference>
<evidence type="ECO:0000259" key="1">
    <source>
        <dbReference type="SMART" id="SM00382"/>
    </source>
</evidence>
<dbReference type="InterPro" id="IPR025420">
    <property type="entry name" value="DUF4143"/>
</dbReference>
<dbReference type="InterPro" id="IPR027417">
    <property type="entry name" value="P-loop_NTPase"/>
</dbReference>
<dbReference type="SMART" id="SM00382">
    <property type="entry name" value="AAA"/>
    <property type="match status" value="1"/>
</dbReference>
<proteinExistence type="predicted"/>
<dbReference type="AlphaFoldDB" id="A0A1G7ESI7"/>
<dbReference type="OrthoDB" id="9778168at2"/>
<dbReference type="InterPro" id="IPR003593">
    <property type="entry name" value="AAA+_ATPase"/>
</dbReference>
<evidence type="ECO:0000313" key="2">
    <source>
        <dbReference type="EMBL" id="SDE66579.1"/>
    </source>
</evidence>
<gene>
    <name evidence="2" type="ORF">SAMN04487996_106155</name>
</gene>
<sequence length="395" mass="44878">MINRALEQSILRSLNYFPIVGILGPRQVGKTTLARKLMNELSKPAVYYDLELIEDFQTISQNTTWVLENNIDKTIVIDEVQRLLPLFPQLRALVDRKREVARFILLGSASPDFLQKSSESLAGRIAYHELSPILRSEAESAFIPQVTHWHRGGFPDALLAPDNDYWYQWQQNFIKTYVEQDLSQLGINATIPVINNFLRMISHLHGSLLNYATISNSLGMANPTVKRYIEILEQAYLVRRLEPWFVNVSKRIVKSPKIYIRDSGNLHFLTNVRHYEDLIMHPIAGASWEGYVIEQIIPLLDPAIRPYFYRTSNGAEMDLVLVDGVTPVVSIEIKLSLAPALKRGSTESVADLKTMNNYVVTPNGGNAAVRPQWIHCNIHELIGHLKTLKMIAEPA</sequence>
<feature type="domain" description="AAA+ ATPase" evidence="1">
    <location>
        <begin position="16"/>
        <end position="132"/>
    </location>
</feature>
<dbReference type="SUPFAM" id="SSF52540">
    <property type="entry name" value="P-loop containing nucleoside triphosphate hydrolases"/>
    <property type="match status" value="1"/>
</dbReference>
<dbReference type="STRING" id="659014.SAMN04487996_106155"/>
<organism evidence="2 3">
    <name type="scientific">Dyadobacter soli</name>
    <dbReference type="NCBI Taxonomy" id="659014"/>
    <lineage>
        <taxon>Bacteria</taxon>
        <taxon>Pseudomonadati</taxon>
        <taxon>Bacteroidota</taxon>
        <taxon>Cytophagia</taxon>
        <taxon>Cytophagales</taxon>
        <taxon>Spirosomataceae</taxon>
        <taxon>Dyadobacter</taxon>
    </lineage>
</organism>
<dbReference type="RefSeq" id="WP_090149307.1">
    <property type="nucleotide sequence ID" value="NZ_FNAN01000006.1"/>
</dbReference>
<dbReference type="PANTHER" id="PTHR43566">
    <property type="entry name" value="CONSERVED PROTEIN"/>
    <property type="match status" value="1"/>
</dbReference>